<dbReference type="AlphaFoldDB" id="A0A840V279"/>
<comment type="caution">
    <text evidence="1">The sequence shown here is derived from an EMBL/GenBank/DDBJ whole genome shotgun (WGS) entry which is preliminary data.</text>
</comment>
<protein>
    <submittedName>
        <fullName evidence="1">Uncharacterized protein</fullName>
    </submittedName>
</protein>
<evidence type="ECO:0000313" key="1">
    <source>
        <dbReference type="EMBL" id="MBB5347829.1"/>
    </source>
</evidence>
<proteinExistence type="predicted"/>
<sequence>MSQPKATAPHDTPAQPTIQAMVWYREEHWETLKRLFTDADRLPPTYGDWLQRAEEMKTQAQAAGDIVIKVYIDPETFTAWCRHKGLAMNAEARSQLAIEVAQSQSFSI</sequence>
<reference evidence="1 2" key="1">
    <citation type="submission" date="2020-08" db="EMBL/GenBank/DDBJ databases">
        <title>Genomic Encyclopedia of Type Strains, Phase IV (KMG-IV): sequencing the most valuable type-strain genomes for metagenomic binning, comparative biology and taxonomic classification.</title>
        <authorList>
            <person name="Goeker M."/>
        </authorList>
    </citation>
    <scope>NUCLEOTIDE SEQUENCE [LARGE SCALE GENOMIC DNA]</scope>
    <source>
        <strain evidence="1 2">DSM 28570</strain>
    </source>
</reference>
<dbReference type="EMBL" id="JACHEO010000007">
    <property type="protein sequence ID" value="MBB5347829.1"/>
    <property type="molecule type" value="Genomic_DNA"/>
</dbReference>
<dbReference type="RefSeq" id="WP_183349970.1">
    <property type="nucleotide sequence ID" value="NZ_JACHEO010000007.1"/>
</dbReference>
<keyword evidence="2" id="KW-1185">Reference proteome</keyword>
<evidence type="ECO:0000313" key="2">
    <source>
        <dbReference type="Proteomes" id="UP000539642"/>
    </source>
</evidence>
<accession>A0A840V279</accession>
<gene>
    <name evidence="1" type="ORF">HNQ81_001558</name>
</gene>
<organism evidence="1 2">
    <name type="scientific">Desulfoprunum benzoelyticum</name>
    <dbReference type="NCBI Taxonomy" id="1506996"/>
    <lineage>
        <taxon>Bacteria</taxon>
        <taxon>Pseudomonadati</taxon>
        <taxon>Thermodesulfobacteriota</taxon>
        <taxon>Desulfobulbia</taxon>
        <taxon>Desulfobulbales</taxon>
        <taxon>Desulfobulbaceae</taxon>
        <taxon>Desulfoprunum</taxon>
    </lineage>
</organism>
<name>A0A840V279_9BACT</name>
<dbReference type="Proteomes" id="UP000539642">
    <property type="component" value="Unassembled WGS sequence"/>
</dbReference>